<comment type="similarity">
    <text evidence="2">Belongs to the elicitin family.</text>
</comment>
<proteinExistence type="inferred from homology"/>
<keyword evidence="8" id="KW-1185">Reference proteome</keyword>
<comment type="subcellular location">
    <subcellularLocation>
        <location evidence="1">Secreted</location>
    </subcellularLocation>
</comment>
<evidence type="ECO:0008006" key="9">
    <source>
        <dbReference type="Google" id="ProtNLM"/>
    </source>
</evidence>
<keyword evidence="5" id="KW-1015">Disulfide bond</keyword>
<dbReference type="EMBL" id="WSZM01000529">
    <property type="protein sequence ID" value="KAF4031898.1"/>
    <property type="molecule type" value="Genomic_DNA"/>
</dbReference>
<evidence type="ECO:0000313" key="7">
    <source>
        <dbReference type="EMBL" id="KAF4136690.1"/>
    </source>
</evidence>
<dbReference type="InterPro" id="IPR036470">
    <property type="entry name" value="Elicitin_sf"/>
</dbReference>
<reference evidence="6" key="1">
    <citation type="submission" date="2020-04" db="EMBL/GenBank/DDBJ databases">
        <title>Hybrid Assembly of Korean Phytophthora infestans isolates.</title>
        <authorList>
            <person name="Prokchorchik M."/>
            <person name="Lee Y."/>
            <person name="Seo J."/>
            <person name="Cho J.-H."/>
            <person name="Park Y.-E."/>
            <person name="Jang D.-C."/>
            <person name="Im J.-S."/>
            <person name="Choi J.-G."/>
            <person name="Park H.-J."/>
            <person name="Lee G.-B."/>
            <person name="Lee Y.-G."/>
            <person name="Hong S.-Y."/>
            <person name="Cho K."/>
            <person name="Sohn K.H."/>
        </authorList>
    </citation>
    <scope>NUCLEOTIDE SEQUENCE</scope>
    <source>
        <strain evidence="6">KR_1_A1</strain>
        <strain evidence="7">KR_2_A2</strain>
    </source>
</reference>
<evidence type="ECO:0000313" key="6">
    <source>
        <dbReference type="EMBL" id="KAF4031898.1"/>
    </source>
</evidence>
<evidence type="ECO:0000256" key="5">
    <source>
        <dbReference type="ARBA" id="ARBA00023157"/>
    </source>
</evidence>
<comment type="caution">
    <text evidence="6">The sequence shown here is derived from an EMBL/GenBank/DDBJ whole genome shotgun (WGS) entry which is preliminary data.</text>
</comment>
<protein>
    <recommendedName>
        <fullName evidence="9">Secreted protein</fullName>
    </recommendedName>
</protein>
<dbReference type="GO" id="GO:0005576">
    <property type="term" value="C:extracellular region"/>
    <property type="evidence" value="ECO:0007669"/>
    <property type="project" value="UniProtKB-SubCell"/>
</dbReference>
<dbReference type="GO" id="GO:0052040">
    <property type="term" value="P:symbiont-mediated perturbation of host programmed cell death"/>
    <property type="evidence" value="ECO:0007669"/>
    <property type="project" value="UniProtKB-KW"/>
</dbReference>
<dbReference type="SUPFAM" id="SSF48647">
    <property type="entry name" value="Fungal elicitin"/>
    <property type="match status" value="1"/>
</dbReference>
<dbReference type="AlphaFoldDB" id="A0A833SDB3"/>
<dbReference type="Proteomes" id="UP000704712">
    <property type="component" value="Unassembled WGS sequence"/>
</dbReference>
<keyword evidence="4" id="KW-0928">Hypersensitive response elicitation</keyword>
<evidence type="ECO:0000256" key="1">
    <source>
        <dbReference type="ARBA" id="ARBA00004613"/>
    </source>
</evidence>
<evidence type="ECO:0000313" key="8">
    <source>
        <dbReference type="Proteomes" id="UP000602510"/>
    </source>
</evidence>
<name>A0A833SDB3_PHYIN</name>
<evidence type="ECO:0000256" key="2">
    <source>
        <dbReference type="ARBA" id="ARBA00009544"/>
    </source>
</evidence>
<dbReference type="EMBL" id="JAACNO010001911">
    <property type="protein sequence ID" value="KAF4136690.1"/>
    <property type="molecule type" value="Genomic_DNA"/>
</dbReference>
<keyword evidence="3" id="KW-0964">Secreted</keyword>
<sequence length="296" mass="32174">MTNLLNIVPVYFTPASLLTRIAISTVALSRLDHRLAVFIQLPRLGISVGPALLEQASDCLGISGFTAPVLSQLHSALLALLPGTINTKAIFAIAAVAIAGSAAADTCSSSQQTSAYTTLASLLTLVSFQGCVDDSGYSLLCSTSLPTRCRIRGDVCINELPISHRVNFLAEPTRLHPDSAYERSGGECVRAGQRFLQRMLVSIERLIGQHQHSFDDVDCSQHHDGDNVGCYVDGHFDHQRHRYYLHDVLVELDGGGYRYGQLGLNRYLGYGLLSLIRCVPKASPSIAYHFPMGSYH</sequence>
<dbReference type="InterPro" id="IPR002200">
    <property type="entry name" value="Elicitin"/>
</dbReference>
<evidence type="ECO:0000256" key="3">
    <source>
        <dbReference type="ARBA" id="ARBA00022525"/>
    </source>
</evidence>
<accession>A0A833SDB3</accession>
<evidence type="ECO:0000256" key="4">
    <source>
        <dbReference type="ARBA" id="ARBA00022978"/>
    </source>
</evidence>
<dbReference type="PRINTS" id="PR00948">
    <property type="entry name" value="ELICITIN"/>
</dbReference>
<dbReference type="Proteomes" id="UP000602510">
    <property type="component" value="Unassembled WGS sequence"/>
</dbReference>
<gene>
    <name evidence="6" type="ORF">GN244_ATG16238</name>
    <name evidence="7" type="ORF">GN958_ATG14116</name>
</gene>
<organism evidence="6 8">
    <name type="scientific">Phytophthora infestans</name>
    <name type="common">Potato late blight agent</name>
    <name type="synonym">Botrytis infestans</name>
    <dbReference type="NCBI Taxonomy" id="4787"/>
    <lineage>
        <taxon>Eukaryota</taxon>
        <taxon>Sar</taxon>
        <taxon>Stramenopiles</taxon>
        <taxon>Oomycota</taxon>
        <taxon>Peronosporomycetes</taxon>
        <taxon>Peronosporales</taxon>
        <taxon>Peronosporaceae</taxon>
        <taxon>Phytophthora</taxon>
    </lineage>
</organism>
<dbReference type="Gene3D" id="1.10.239.10">
    <property type="entry name" value="Elicitin domain"/>
    <property type="match status" value="1"/>
</dbReference>